<sequence>MLATVPHVRPKDAERLRQTAAASGAPFFASTVPPRNPPSSNPSDTPAPQLPHGENEPHLAHGSPGSVDALALSAFVEVDSIRSTIESLRGRLAGLESILVAAFGKLQDDDERCAALNLALQQQRAAAEGLSGIGAKAEQISPALNPPSNLPYPDATLPNPHGTGDIFVNGAVHTPYTPFAPLHAQPPPVPPPHLTSRPSSTSSTAEPSYALSGGGSDASTTLLPPVHLPEPGHPHTSNGHGFAYGAFDSAERQADAHDMSAEATGGADGAVTRREELREEEVAASLSLEFMHALDETQLPASLVFDVSTLPNHPSALFPTSASLARVLPPFPDCQLILDHALEYTGWHHASVHAPTFRAELREFWAHPAETRFDKASPAWLALLFAQLCCGVRHMTTAQLKQLGPFGLTDEDMRTLTKTHLDASLACLYRSHFLENHQLHAVQAISVLVICCQDGAFSNLFPMLLSTGINLAQDLGYHRLLSEEAWEASVAGQPLEVRARSLIAYETRKRVFWALASQDWFNISFRRTTAVQPLQVTTPLPSNAHDEDLMTGILTNRPPSEYTVVSRLLIWIQIGRILQQVFQHIDENPVPSYDYVLGLDAQLQQLLDNVPEWMNTDAVVPERHPPNWAWMRTTFKISSSHKVLTLHRAFFRRFEPSRKRALDASRAILREAMHAGDSRMWTVPYHISAAASVVCLDLFQRGSPISTLVEERDEVYGALATLRRMSSFSAIAARGAALIDNLLAEESRLPPLSPLEDGTRPSTAERDPKRRRTDDGEAFHQHQLGTGGLPGTSVGGSLANLLVSPSVGGSGATPSGVVFPAATQISPTAGDPFPMLSASEPNGLGLINDLPPSFMSAFVDAGFDPLDGAIMGTTGLTVGTGEES</sequence>
<evidence type="ECO:0000313" key="5">
    <source>
        <dbReference type="EMBL" id="GJN91799.1"/>
    </source>
</evidence>
<dbReference type="PANTHER" id="PTHR31001">
    <property type="entry name" value="UNCHARACTERIZED TRANSCRIPTIONAL REGULATORY PROTEIN"/>
    <property type="match status" value="1"/>
</dbReference>
<protein>
    <recommendedName>
        <fullName evidence="4">Xylanolytic transcriptional activator regulatory domain-containing protein</fullName>
    </recommendedName>
</protein>
<comment type="subcellular location">
    <subcellularLocation>
        <location evidence="1">Nucleus</location>
    </subcellularLocation>
</comment>
<dbReference type="AlphaFoldDB" id="A0AAV5GPE2"/>
<evidence type="ECO:0000259" key="4">
    <source>
        <dbReference type="Pfam" id="PF04082"/>
    </source>
</evidence>
<evidence type="ECO:0000256" key="1">
    <source>
        <dbReference type="ARBA" id="ARBA00004123"/>
    </source>
</evidence>
<name>A0AAV5GPE2_9BASI</name>
<feature type="domain" description="Xylanolytic transcriptional activator regulatory" evidence="4">
    <location>
        <begin position="352"/>
        <end position="583"/>
    </location>
</feature>
<dbReference type="Pfam" id="PF04082">
    <property type="entry name" value="Fungal_trans"/>
    <property type="match status" value="1"/>
</dbReference>
<dbReference type="InterPro" id="IPR007219">
    <property type="entry name" value="XnlR_reg_dom"/>
</dbReference>
<dbReference type="GO" id="GO:0008270">
    <property type="term" value="F:zinc ion binding"/>
    <property type="evidence" value="ECO:0007669"/>
    <property type="project" value="InterPro"/>
</dbReference>
<dbReference type="CDD" id="cd12148">
    <property type="entry name" value="fungal_TF_MHR"/>
    <property type="match status" value="1"/>
</dbReference>
<feature type="compositionally biased region" description="Basic and acidic residues" evidence="3">
    <location>
        <begin position="249"/>
        <end position="260"/>
    </location>
</feature>
<feature type="region of interest" description="Disordered" evidence="3">
    <location>
        <begin position="1"/>
        <end position="64"/>
    </location>
</feature>
<feature type="compositionally biased region" description="Basic and acidic residues" evidence="3">
    <location>
        <begin position="757"/>
        <end position="780"/>
    </location>
</feature>
<gene>
    <name evidence="5" type="ORF">Rhopal_004822-T1</name>
</gene>
<dbReference type="Proteomes" id="UP001342314">
    <property type="component" value="Unassembled WGS sequence"/>
</dbReference>
<evidence type="ECO:0000256" key="2">
    <source>
        <dbReference type="ARBA" id="ARBA00023242"/>
    </source>
</evidence>
<dbReference type="GO" id="GO:0005634">
    <property type="term" value="C:nucleus"/>
    <property type="evidence" value="ECO:0007669"/>
    <property type="project" value="UniProtKB-SubCell"/>
</dbReference>
<evidence type="ECO:0000256" key="3">
    <source>
        <dbReference type="SAM" id="MobiDB-lite"/>
    </source>
</evidence>
<organism evidence="5 6">
    <name type="scientific">Rhodotorula paludigena</name>
    <dbReference type="NCBI Taxonomy" id="86838"/>
    <lineage>
        <taxon>Eukaryota</taxon>
        <taxon>Fungi</taxon>
        <taxon>Dikarya</taxon>
        <taxon>Basidiomycota</taxon>
        <taxon>Pucciniomycotina</taxon>
        <taxon>Microbotryomycetes</taxon>
        <taxon>Sporidiobolales</taxon>
        <taxon>Sporidiobolaceae</taxon>
        <taxon>Rhodotorula</taxon>
    </lineage>
</organism>
<keyword evidence="2" id="KW-0539">Nucleus</keyword>
<dbReference type="PANTHER" id="PTHR31001:SF90">
    <property type="entry name" value="CENTROMERE DNA-BINDING PROTEIN COMPLEX CBF3 SUBUNIT B"/>
    <property type="match status" value="1"/>
</dbReference>
<keyword evidence="6" id="KW-1185">Reference proteome</keyword>
<dbReference type="GO" id="GO:0003677">
    <property type="term" value="F:DNA binding"/>
    <property type="evidence" value="ECO:0007669"/>
    <property type="project" value="InterPro"/>
</dbReference>
<feature type="region of interest" description="Disordered" evidence="3">
    <location>
        <begin position="749"/>
        <end position="791"/>
    </location>
</feature>
<comment type="caution">
    <text evidence="5">The sequence shown here is derived from an EMBL/GenBank/DDBJ whole genome shotgun (WGS) entry which is preliminary data.</text>
</comment>
<dbReference type="InterPro" id="IPR050613">
    <property type="entry name" value="Sec_Metabolite_Reg"/>
</dbReference>
<reference evidence="5 6" key="1">
    <citation type="submission" date="2021-12" db="EMBL/GenBank/DDBJ databases">
        <title>High titer production of polyol ester of fatty acids by Rhodotorula paludigena BS15 towards product separation-free biomass refinery.</title>
        <authorList>
            <person name="Mano J."/>
            <person name="Ono H."/>
            <person name="Tanaka T."/>
            <person name="Naito K."/>
            <person name="Sushida H."/>
            <person name="Ike M."/>
            <person name="Tokuyasu K."/>
            <person name="Kitaoka M."/>
        </authorList>
    </citation>
    <scope>NUCLEOTIDE SEQUENCE [LARGE SCALE GENOMIC DNA]</scope>
    <source>
        <strain evidence="5 6">BS15</strain>
    </source>
</reference>
<feature type="compositionally biased region" description="Pro residues" evidence="3">
    <location>
        <begin position="184"/>
        <end position="193"/>
    </location>
</feature>
<dbReference type="GO" id="GO:0006351">
    <property type="term" value="P:DNA-templated transcription"/>
    <property type="evidence" value="ECO:0007669"/>
    <property type="project" value="InterPro"/>
</dbReference>
<evidence type="ECO:0000313" key="6">
    <source>
        <dbReference type="Proteomes" id="UP001342314"/>
    </source>
</evidence>
<dbReference type="EMBL" id="BQKY01000009">
    <property type="protein sequence ID" value="GJN91799.1"/>
    <property type="molecule type" value="Genomic_DNA"/>
</dbReference>
<accession>A0AAV5GPE2</accession>
<proteinExistence type="predicted"/>
<feature type="region of interest" description="Disordered" evidence="3">
    <location>
        <begin position="178"/>
        <end position="274"/>
    </location>
</feature>